<dbReference type="SUPFAM" id="SSF49785">
    <property type="entry name" value="Galactose-binding domain-like"/>
    <property type="match status" value="1"/>
</dbReference>
<evidence type="ECO:0000256" key="4">
    <source>
        <dbReference type="ARBA" id="ARBA00011245"/>
    </source>
</evidence>
<proteinExistence type="inferred from homology"/>
<comment type="subunit">
    <text evidence="4">Monomer.</text>
</comment>
<evidence type="ECO:0000256" key="3">
    <source>
        <dbReference type="ARBA" id="ARBA00007401"/>
    </source>
</evidence>
<dbReference type="InterPro" id="IPR014718">
    <property type="entry name" value="GH-type_carb-bd"/>
</dbReference>
<dbReference type="Proteomes" id="UP000245678">
    <property type="component" value="Unassembled WGS sequence"/>
</dbReference>
<feature type="domain" description="Beta galactosidase small chain/" evidence="11">
    <location>
        <begin position="787"/>
        <end position="1062"/>
    </location>
</feature>
<keyword evidence="7" id="KW-0106">Calcium</keyword>
<dbReference type="InterPro" id="IPR011013">
    <property type="entry name" value="Gal_mutarotase_sf_dom"/>
</dbReference>
<dbReference type="InterPro" id="IPR006103">
    <property type="entry name" value="Glyco_hydro_2_cat"/>
</dbReference>
<dbReference type="AlphaFoldDB" id="A0A316HGT9"/>
<dbReference type="Pfam" id="PF02837">
    <property type="entry name" value="Glyco_hydro_2_N"/>
    <property type="match status" value="1"/>
</dbReference>
<keyword evidence="10" id="KW-0732">Signal</keyword>
<dbReference type="InterPro" id="IPR006104">
    <property type="entry name" value="Glyco_hydro_2_N"/>
</dbReference>
<comment type="similarity">
    <text evidence="3">Belongs to the glycosyl hydrolase 2 family.</text>
</comment>
<dbReference type="GO" id="GO:0004565">
    <property type="term" value="F:beta-galactosidase activity"/>
    <property type="evidence" value="ECO:0007669"/>
    <property type="project" value="UniProtKB-EC"/>
</dbReference>
<dbReference type="InterPro" id="IPR032312">
    <property type="entry name" value="LacZ_4"/>
</dbReference>
<evidence type="ECO:0000313" key="12">
    <source>
        <dbReference type="EMBL" id="PWK79363.1"/>
    </source>
</evidence>
<organism evidence="12 13">
    <name type="scientific">Mucilaginibacter oryzae</name>
    <dbReference type="NCBI Taxonomy" id="468058"/>
    <lineage>
        <taxon>Bacteria</taxon>
        <taxon>Pseudomonadati</taxon>
        <taxon>Bacteroidota</taxon>
        <taxon>Sphingobacteriia</taxon>
        <taxon>Sphingobacteriales</taxon>
        <taxon>Sphingobacteriaceae</taxon>
        <taxon>Mucilaginibacter</taxon>
    </lineage>
</organism>
<dbReference type="PROSITE" id="PS00608">
    <property type="entry name" value="GLYCOSYL_HYDROL_F2_2"/>
    <property type="match status" value="1"/>
</dbReference>
<dbReference type="SMART" id="SM01038">
    <property type="entry name" value="Bgal_small_N"/>
    <property type="match status" value="1"/>
</dbReference>
<name>A0A316HGT9_9SPHI</name>
<dbReference type="EMBL" id="QGHA01000002">
    <property type="protein sequence ID" value="PWK79363.1"/>
    <property type="molecule type" value="Genomic_DNA"/>
</dbReference>
<comment type="catalytic activity">
    <reaction evidence="1">
        <text>Hydrolysis of terminal non-reducing beta-D-galactose residues in beta-D-galactosides.</text>
        <dbReference type="EC" id="3.2.1.23"/>
    </reaction>
</comment>
<dbReference type="InterPro" id="IPR017853">
    <property type="entry name" value="GH"/>
</dbReference>
<feature type="chain" id="PRO_5016366756" description="beta-galactosidase" evidence="10">
    <location>
        <begin position="25"/>
        <end position="1067"/>
    </location>
</feature>
<keyword evidence="8" id="KW-0326">Glycosidase</keyword>
<dbReference type="GO" id="GO:0005990">
    <property type="term" value="P:lactose catabolic process"/>
    <property type="evidence" value="ECO:0007669"/>
    <property type="project" value="TreeGrafter"/>
</dbReference>
<dbReference type="GO" id="GO:0009341">
    <property type="term" value="C:beta-galactosidase complex"/>
    <property type="evidence" value="ECO:0007669"/>
    <property type="project" value="InterPro"/>
</dbReference>
<dbReference type="SUPFAM" id="SSF49303">
    <property type="entry name" value="beta-Galactosidase/glucuronidase domain"/>
    <property type="match status" value="2"/>
</dbReference>
<dbReference type="SUPFAM" id="SSF51445">
    <property type="entry name" value="(Trans)glycosidases"/>
    <property type="match status" value="1"/>
</dbReference>
<dbReference type="GO" id="GO:0030246">
    <property type="term" value="F:carbohydrate binding"/>
    <property type="evidence" value="ECO:0007669"/>
    <property type="project" value="InterPro"/>
</dbReference>
<dbReference type="InterPro" id="IPR036156">
    <property type="entry name" value="Beta-gal/glucu_dom_sf"/>
</dbReference>
<dbReference type="InterPro" id="IPR006102">
    <property type="entry name" value="Ig-like_GH2"/>
</dbReference>
<comment type="caution">
    <text evidence="12">The sequence shown here is derived from an EMBL/GenBank/DDBJ whole genome shotgun (WGS) entry which is preliminary data.</text>
</comment>
<comment type="cofactor">
    <cofactor evidence="2">
        <name>Ca(2+)</name>
        <dbReference type="ChEBI" id="CHEBI:29108"/>
    </cofactor>
</comment>
<dbReference type="Pfam" id="PF16353">
    <property type="entry name" value="LacZ_4"/>
    <property type="match status" value="1"/>
</dbReference>
<reference evidence="12 13" key="1">
    <citation type="submission" date="2018-05" db="EMBL/GenBank/DDBJ databases">
        <title>Genomic Encyclopedia of Archaeal and Bacterial Type Strains, Phase II (KMG-II): from individual species to whole genera.</title>
        <authorList>
            <person name="Goeker M."/>
        </authorList>
    </citation>
    <scope>NUCLEOTIDE SEQUENCE [LARGE SCALE GENOMIC DNA]</scope>
    <source>
        <strain evidence="12 13">DSM 19975</strain>
    </source>
</reference>
<evidence type="ECO:0000256" key="1">
    <source>
        <dbReference type="ARBA" id="ARBA00001412"/>
    </source>
</evidence>
<evidence type="ECO:0000256" key="8">
    <source>
        <dbReference type="ARBA" id="ARBA00023295"/>
    </source>
</evidence>
<evidence type="ECO:0000256" key="9">
    <source>
        <dbReference type="ARBA" id="ARBA00032230"/>
    </source>
</evidence>
<dbReference type="InterPro" id="IPR008979">
    <property type="entry name" value="Galactose-bd-like_sf"/>
</dbReference>
<dbReference type="Pfam" id="PF02929">
    <property type="entry name" value="Bgal_small_N"/>
    <property type="match status" value="1"/>
</dbReference>
<evidence type="ECO:0000256" key="10">
    <source>
        <dbReference type="SAM" id="SignalP"/>
    </source>
</evidence>
<dbReference type="Pfam" id="PF02836">
    <property type="entry name" value="Glyco_hydro_2_C"/>
    <property type="match status" value="1"/>
</dbReference>
<dbReference type="InterPro" id="IPR006101">
    <property type="entry name" value="Glyco_hydro_2"/>
</dbReference>
<dbReference type="InterPro" id="IPR013783">
    <property type="entry name" value="Ig-like_fold"/>
</dbReference>
<sequence>MTKTFFLKNNLVLFSLSFIFCCKAGFGFQAPAGSRLSATDTAFVPKEIEDPENIGINKEASHATLMPYASLKEALAANRHASSFCRSLNGLWKFNWVDWPQKRPVDFYKPGFDVSKWKDIKVPSNWQIEGYGTPYYSNYNYIFQKDFPRVMSTPPQKFTAYTERNPVGSYRRDFTVPAEWSGRRIFITFDGVDAGFFIWVNGKKVGYSVNSRNAAEFDLTKYIKPGKNTLAVEVYRFTSGSYLEDQDMWRLSGIFRNVTLWSSPQEHIRDYFVKTNLDKQYKNAEVLVSAKIKNYSTAAVKARVLDVALYNGTMPVPGAIAKKIIPALKPGEEVTVETSFHVNNPQKWTAETPKLYTTVVKINDGNNAVETLSSRTGFRSIEIKGRLFLVNGVPVKLKGVNRHENWPNDGHAVTEEQMIRDLVMIKQANCNHVRTCHYSDDPRWYELCDQYGIYLVAEANLESHGAWDEFNEEPRIKAALIDRNVANVQNFKNHPSVIIWSLGNECGSGGSNFRAILKAIKDIDTTRPTHYQGFGIGKNNPADMDSEMYTDVQNLEKHANDNTLTKPFYLCEYAHAMFNSMGSVDIYNELFDKYPQLLGGAIWEWQDQGIYNNRDPEHPITAYGGGFGEFPNDHYFIHKGVVFSDRSPKPHYPELKHAYQWIGIRAKDLKNGVVTIKNRYQFITLNSFTAKWEVSENGNIISSGSLPLKEIKPGAEQDVKVPYHITPKPGAEYFLRISCDQAAGNMWAAKGFEVAAQQLELPIAIPAAKEQPVTNQLTLADGKDEIRVKGKGFALEFDKAKGTFSKMETDGGNLLEGNGGPMLHLWRAPHRIDDMWAYDDYWVKYGLKELAWKAGDVKATQLPTGEVEIKASLTGTGKHDFAVHHQVVYTINGNGNIRVDNNVSFDGNDKIVFARLGVRLFLKKDLDRFEYFGRGPMENYADRKSGFDVGHYSSSVAQQVTPYEKPMDNGNHEDVRWAKLFTGKGSGIAVKQTDELLQVSAQPYCDEEMTDVEYKIDMPKSKWTVLCISHKTLGVGSNGCGPRPLEQYRVYSKPTSFSYQIRLLGRE</sequence>
<evidence type="ECO:0000313" key="13">
    <source>
        <dbReference type="Proteomes" id="UP000245678"/>
    </source>
</evidence>
<evidence type="ECO:0000256" key="7">
    <source>
        <dbReference type="ARBA" id="ARBA00022837"/>
    </source>
</evidence>
<dbReference type="PRINTS" id="PR00132">
    <property type="entry name" value="GLHYDRLASE2"/>
</dbReference>
<dbReference type="InterPro" id="IPR050347">
    <property type="entry name" value="Bact_Beta-galactosidase"/>
</dbReference>
<evidence type="ECO:0000256" key="6">
    <source>
        <dbReference type="ARBA" id="ARBA00022801"/>
    </source>
</evidence>
<dbReference type="SUPFAM" id="SSF74650">
    <property type="entry name" value="Galactose mutarotase-like"/>
    <property type="match status" value="1"/>
</dbReference>
<dbReference type="Gene3D" id="2.70.98.10">
    <property type="match status" value="1"/>
</dbReference>
<dbReference type="Pfam" id="PF00703">
    <property type="entry name" value="Glyco_hydro_2"/>
    <property type="match status" value="1"/>
</dbReference>
<dbReference type="Gene3D" id="2.60.120.260">
    <property type="entry name" value="Galactose-binding domain-like"/>
    <property type="match status" value="1"/>
</dbReference>
<evidence type="ECO:0000259" key="11">
    <source>
        <dbReference type="SMART" id="SM01038"/>
    </source>
</evidence>
<keyword evidence="6" id="KW-0378">Hydrolase</keyword>
<protein>
    <recommendedName>
        <fullName evidence="5">beta-galactosidase</fullName>
        <ecNumber evidence="5">3.2.1.23</ecNumber>
    </recommendedName>
    <alternativeName>
        <fullName evidence="9">Lactase</fullName>
    </alternativeName>
</protein>
<evidence type="ECO:0000256" key="2">
    <source>
        <dbReference type="ARBA" id="ARBA00001913"/>
    </source>
</evidence>
<feature type="signal peptide" evidence="10">
    <location>
        <begin position="1"/>
        <end position="24"/>
    </location>
</feature>
<evidence type="ECO:0000256" key="5">
    <source>
        <dbReference type="ARBA" id="ARBA00012756"/>
    </source>
</evidence>
<accession>A0A316HGT9</accession>
<dbReference type="RefSeq" id="WP_109607543.1">
    <property type="nucleotide sequence ID" value="NZ_QGHA01000002.1"/>
</dbReference>
<dbReference type="Gene3D" id="2.60.40.10">
    <property type="entry name" value="Immunoglobulins"/>
    <property type="match status" value="2"/>
</dbReference>
<keyword evidence="13" id="KW-1185">Reference proteome</keyword>
<dbReference type="InterPro" id="IPR004199">
    <property type="entry name" value="B-gal_small/dom_5"/>
</dbReference>
<dbReference type="InterPro" id="IPR023232">
    <property type="entry name" value="Glyco_hydro_2_AS"/>
</dbReference>
<dbReference type="Gene3D" id="3.20.20.80">
    <property type="entry name" value="Glycosidases"/>
    <property type="match status" value="1"/>
</dbReference>
<dbReference type="EC" id="3.2.1.23" evidence="5"/>
<dbReference type="PANTHER" id="PTHR46323">
    <property type="entry name" value="BETA-GALACTOSIDASE"/>
    <property type="match status" value="1"/>
</dbReference>
<dbReference type="PANTHER" id="PTHR46323:SF2">
    <property type="entry name" value="BETA-GALACTOSIDASE"/>
    <property type="match status" value="1"/>
</dbReference>
<gene>
    <name evidence="12" type="ORF">LX99_01820</name>
</gene>